<organism evidence="2 3">
    <name type="scientific">Nitratireductor thuwali</name>
    <dbReference type="NCBI Taxonomy" id="2267699"/>
    <lineage>
        <taxon>Bacteria</taxon>
        <taxon>Pseudomonadati</taxon>
        <taxon>Pseudomonadota</taxon>
        <taxon>Alphaproteobacteria</taxon>
        <taxon>Hyphomicrobiales</taxon>
        <taxon>Phyllobacteriaceae</taxon>
        <taxon>Nitratireductor</taxon>
    </lineage>
</organism>
<dbReference type="CDD" id="cd00586">
    <property type="entry name" value="4HBT"/>
    <property type="match status" value="1"/>
</dbReference>
<feature type="compositionally biased region" description="Basic and acidic residues" evidence="1">
    <location>
        <begin position="151"/>
        <end position="165"/>
    </location>
</feature>
<dbReference type="PANTHER" id="PTHR12475">
    <property type="match status" value="1"/>
</dbReference>
<dbReference type="InterPro" id="IPR051490">
    <property type="entry name" value="THEM6_lcsJ_thioesterase"/>
</dbReference>
<dbReference type="EMBL" id="CP030941">
    <property type="protein sequence ID" value="UUP18057.1"/>
    <property type="molecule type" value="Genomic_DNA"/>
</dbReference>
<proteinExistence type="predicted"/>
<keyword evidence="3" id="KW-1185">Reference proteome</keyword>
<feature type="region of interest" description="Disordered" evidence="1">
    <location>
        <begin position="151"/>
        <end position="181"/>
    </location>
</feature>
<dbReference type="Pfam" id="PF13279">
    <property type="entry name" value="4HBT_2"/>
    <property type="match status" value="1"/>
</dbReference>
<evidence type="ECO:0000256" key="1">
    <source>
        <dbReference type="SAM" id="MobiDB-lite"/>
    </source>
</evidence>
<name>A0ABY5MMS1_9HYPH</name>
<dbReference type="SUPFAM" id="SSF54637">
    <property type="entry name" value="Thioesterase/thiol ester dehydrase-isomerase"/>
    <property type="match status" value="1"/>
</dbReference>
<sequence length="181" mass="20656">MYVWIRLLRVAATRGRRGPYRMGDEGRLSFRCLPTDIDTNVHLNNARYMMLADMGRIDIFLRSGLVRAARERGWAPLLGGLQVAYVREIGLWKRFDVVSTIETWEGTQVLGQHRFVLEDGRTAAIIMTTGGIYDFRARRFVPIDEVVRTIGHETPPRPPNAEERSFMASHEGLRSRAKSPA</sequence>
<dbReference type="InterPro" id="IPR029069">
    <property type="entry name" value="HotDog_dom_sf"/>
</dbReference>
<dbReference type="Proteomes" id="UP001342418">
    <property type="component" value="Chromosome"/>
</dbReference>
<dbReference type="RefSeq" id="WP_338530327.1">
    <property type="nucleotide sequence ID" value="NZ_CP030941.1"/>
</dbReference>
<dbReference type="Gene3D" id="3.10.129.10">
    <property type="entry name" value="Hotdog Thioesterase"/>
    <property type="match status" value="1"/>
</dbReference>
<accession>A0ABY5MMS1</accession>
<evidence type="ECO:0000313" key="2">
    <source>
        <dbReference type="EMBL" id="UUP18057.1"/>
    </source>
</evidence>
<protein>
    <recommendedName>
        <fullName evidence="4">Thioesterase</fullName>
    </recommendedName>
</protein>
<reference evidence="2 3" key="1">
    <citation type="submission" date="2018-07" db="EMBL/GenBank/DDBJ databases">
        <title>Genome sequence of Nitratireductor thuwali#1536.</title>
        <authorList>
            <person name="Michoud G."/>
            <person name="Merlino G."/>
            <person name="Sefrji F.O."/>
            <person name="Daffonchio D."/>
        </authorList>
    </citation>
    <scope>NUCLEOTIDE SEQUENCE [LARGE SCALE GENOMIC DNA]</scope>
    <source>
        <strain evidence="3">Nit1536</strain>
    </source>
</reference>
<evidence type="ECO:0008006" key="4">
    <source>
        <dbReference type="Google" id="ProtNLM"/>
    </source>
</evidence>
<dbReference type="PANTHER" id="PTHR12475:SF4">
    <property type="entry name" value="PROTEIN THEM6"/>
    <property type="match status" value="1"/>
</dbReference>
<gene>
    <name evidence="2" type="ORF">NTH_02535</name>
</gene>
<evidence type="ECO:0000313" key="3">
    <source>
        <dbReference type="Proteomes" id="UP001342418"/>
    </source>
</evidence>